<feature type="transmembrane region" description="Helical" evidence="1">
    <location>
        <begin position="115"/>
        <end position="138"/>
    </location>
</feature>
<evidence type="ECO:0000256" key="1">
    <source>
        <dbReference type="SAM" id="Phobius"/>
    </source>
</evidence>
<keyword evidence="1" id="KW-0472">Membrane</keyword>
<feature type="transmembrane region" description="Helical" evidence="1">
    <location>
        <begin position="85"/>
        <end position="109"/>
    </location>
</feature>
<dbReference type="STRING" id="709032.Sulku_1120"/>
<dbReference type="AlphaFoldDB" id="E4TWG5"/>
<dbReference type="OrthoDB" id="5334502at2"/>
<name>E4TWG5_SULKY</name>
<dbReference type="Pfam" id="PF14340">
    <property type="entry name" value="DUF4395"/>
    <property type="match status" value="1"/>
</dbReference>
<gene>
    <name evidence="3" type="ordered locus">Sulku_1120</name>
</gene>
<organism evidence="3 4">
    <name type="scientific">Sulfuricurvum kujiense (strain ATCC BAA-921 / DSM 16994 / JCM 11577 / YK-1)</name>
    <dbReference type="NCBI Taxonomy" id="709032"/>
    <lineage>
        <taxon>Bacteria</taxon>
        <taxon>Pseudomonadati</taxon>
        <taxon>Campylobacterota</taxon>
        <taxon>Epsilonproteobacteria</taxon>
        <taxon>Campylobacterales</taxon>
        <taxon>Sulfurimonadaceae</taxon>
        <taxon>Sulfuricurvum</taxon>
    </lineage>
</organism>
<dbReference type="EMBL" id="CP002355">
    <property type="protein sequence ID" value="ADR33783.1"/>
    <property type="molecule type" value="Genomic_DNA"/>
</dbReference>
<keyword evidence="4" id="KW-1185">Reference proteome</keyword>
<dbReference type="KEGG" id="sku:Sulku_1120"/>
<feature type="transmembrane region" description="Helical" evidence="1">
    <location>
        <begin position="22"/>
        <end position="49"/>
    </location>
</feature>
<reference evidence="3 4" key="1">
    <citation type="journal article" date="2012" name="Stand. Genomic Sci.">
        <title>Complete genome sequence of the sulfur compounds oxidizing chemolithoautotroph Sulfuricurvum kujiense type strain (YK-1(T)).</title>
        <authorList>
            <person name="Han C."/>
            <person name="Kotsyurbenko O."/>
            <person name="Chertkov O."/>
            <person name="Held B."/>
            <person name="Lapidus A."/>
            <person name="Nolan M."/>
            <person name="Lucas S."/>
            <person name="Hammon N."/>
            <person name="Deshpande S."/>
            <person name="Cheng J.F."/>
            <person name="Tapia R."/>
            <person name="Goodwin L.A."/>
            <person name="Pitluck S."/>
            <person name="Liolios K."/>
            <person name="Pagani I."/>
            <person name="Ivanova N."/>
            <person name="Mavromatis K."/>
            <person name="Mikhailova N."/>
            <person name="Pati A."/>
            <person name="Chen A."/>
            <person name="Palaniappan K."/>
            <person name="Land M."/>
            <person name="Hauser L."/>
            <person name="Chang Y.J."/>
            <person name="Jeffries C.D."/>
            <person name="Brambilla E.M."/>
            <person name="Rohde M."/>
            <person name="Spring S."/>
            <person name="Sikorski J."/>
            <person name="Goker M."/>
            <person name="Woyke T."/>
            <person name="Bristow J."/>
            <person name="Eisen J.A."/>
            <person name="Markowitz V."/>
            <person name="Hugenholtz P."/>
            <person name="Kyrpides N.C."/>
            <person name="Klenk H.P."/>
            <person name="Detter J.C."/>
        </authorList>
    </citation>
    <scope>NUCLEOTIDE SEQUENCE [LARGE SCALE GENOMIC DNA]</scope>
    <source>
        <strain evidence="4">ATCC BAA-921 / DSM 16994 / JCM 11577 / YK-1</strain>
    </source>
</reference>
<protein>
    <submittedName>
        <fullName evidence="3">CDP-alcohol phosphatidyltransferase</fullName>
    </submittedName>
</protein>
<accession>E4TWG5</accession>
<dbReference type="RefSeq" id="WP_013459980.1">
    <property type="nucleotide sequence ID" value="NC_014762.1"/>
</dbReference>
<keyword evidence="1" id="KW-1133">Transmembrane helix</keyword>
<evidence type="ECO:0000259" key="2">
    <source>
        <dbReference type="Pfam" id="PF14340"/>
    </source>
</evidence>
<dbReference type="InterPro" id="IPR025508">
    <property type="entry name" value="DUF4395"/>
</dbReference>
<proteinExistence type="predicted"/>
<dbReference type="Proteomes" id="UP000008721">
    <property type="component" value="Chromosome"/>
</dbReference>
<evidence type="ECO:0000313" key="3">
    <source>
        <dbReference type="EMBL" id="ADR33783.1"/>
    </source>
</evidence>
<feature type="domain" description="DUF4395" evidence="2">
    <location>
        <begin position="12"/>
        <end position="139"/>
    </location>
</feature>
<dbReference type="eggNOG" id="ENOG5030PVA">
    <property type="taxonomic scope" value="Bacteria"/>
</dbReference>
<evidence type="ECO:0000313" key="4">
    <source>
        <dbReference type="Proteomes" id="UP000008721"/>
    </source>
</evidence>
<sequence>MAQQCPLIFRQVDATVVRINTLFVVLGIIGFMVTYNTLIVSFLIVDFFLRLYGYKQFSPINRGSLLIQQKLSLGIKMEDAGAKRLAAFFGLVFSIFLLAGTLLNAYAAVTVIGGIFLFCASLELFFGYCVACKIYYIAKKIYPKWFE</sequence>
<keyword evidence="1" id="KW-0812">Transmembrane</keyword>
<dbReference type="HOGENOM" id="CLU_115719_2_0_7"/>